<evidence type="ECO:0000313" key="2">
    <source>
        <dbReference type="Proteomes" id="UP001498771"/>
    </source>
</evidence>
<keyword evidence="2" id="KW-1185">Reference proteome</keyword>
<dbReference type="InterPro" id="IPR023213">
    <property type="entry name" value="CAT-like_dom_sf"/>
</dbReference>
<dbReference type="Gene3D" id="3.30.559.10">
    <property type="entry name" value="Chloramphenicol acetyltransferase-like domain"/>
    <property type="match status" value="1"/>
</dbReference>
<proteinExistence type="predicted"/>
<dbReference type="EMBL" id="JBBJBU010000012">
    <property type="protein sequence ID" value="KAK7203257.1"/>
    <property type="molecule type" value="Genomic_DNA"/>
</dbReference>
<dbReference type="Pfam" id="PF07247">
    <property type="entry name" value="AATase"/>
    <property type="match status" value="1"/>
</dbReference>
<dbReference type="PANTHER" id="PTHR28037:SF1">
    <property type="entry name" value="ALCOHOL O-ACETYLTRANSFERASE 1-RELATED"/>
    <property type="match status" value="1"/>
</dbReference>
<evidence type="ECO:0000313" key="1">
    <source>
        <dbReference type="EMBL" id="KAK7203257.1"/>
    </source>
</evidence>
<dbReference type="Gene3D" id="3.30.559.30">
    <property type="entry name" value="Nonribosomal peptide synthetase, condensation domain"/>
    <property type="match status" value="1"/>
</dbReference>
<organism evidence="1 2">
    <name type="scientific">Myxozyma melibiosi</name>
    <dbReference type="NCBI Taxonomy" id="54550"/>
    <lineage>
        <taxon>Eukaryota</taxon>
        <taxon>Fungi</taxon>
        <taxon>Dikarya</taxon>
        <taxon>Ascomycota</taxon>
        <taxon>Saccharomycotina</taxon>
        <taxon>Lipomycetes</taxon>
        <taxon>Lipomycetales</taxon>
        <taxon>Lipomycetaceae</taxon>
        <taxon>Myxozyma</taxon>
    </lineage>
</organism>
<accession>A0ABR1F078</accession>
<dbReference type="SUPFAM" id="SSF52777">
    <property type="entry name" value="CoA-dependent acyltransferases"/>
    <property type="match status" value="2"/>
</dbReference>
<dbReference type="PANTHER" id="PTHR28037">
    <property type="entry name" value="ALCOHOL O-ACETYLTRANSFERASE 1-RELATED"/>
    <property type="match status" value="1"/>
</dbReference>
<gene>
    <name evidence="1" type="ORF">BZA70DRAFT_73195</name>
</gene>
<dbReference type="RefSeq" id="XP_064766290.1">
    <property type="nucleotide sequence ID" value="XM_064915368.1"/>
</dbReference>
<dbReference type="InterPro" id="IPR010828">
    <property type="entry name" value="Atf2/Sli1-like"/>
</dbReference>
<protein>
    <submittedName>
        <fullName evidence="1">Alcohol acetyltransferase</fullName>
    </submittedName>
</protein>
<sequence>MAEAGLDITPSRPLSFLEQYFVNRCLLDFYRSVVVWVQYEHEITSESLYTALTKLVLDNSALCCRISLSPDKKSQRVAMLKEIDLADLVSFEEGDESTESLERLLMHNHDKKTEYTDDSKPLWRLVVYNMRYVLFVFDHSVFDGMSGRLFVSKLSELLQNSSVPSDSTVPSTVVSVPADMTPPPRFEELTKMDPPLFYVLKALSAEFAPKWLFPKKDPRNASVYAPMFHPVADYKVRLRTFSTEESEKLLAMTRKHNTTITALLASTLCTALNQTIEGSRDLEVRIPVNGRRFIEKSTDIPDPSGLIGPYIGQFRCIVDRSTGFSWESVKKFGDDLKNGTTIETIYAPAMVKYLGGKIQEWLLKKVGTERDSDVEISNIGAASFPDGVVACGFSQPHGFTNPPAEINAAAVKGGRLTLTFVSADSVLGEGKSELIWSRFQEMVESIIGLQA</sequence>
<reference evidence="1 2" key="1">
    <citation type="submission" date="2024-03" db="EMBL/GenBank/DDBJ databases">
        <title>Genome-scale model development and genomic sequencing of the oleaginous clade Lipomyces.</title>
        <authorList>
            <consortium name="Lawrence Berkeley National Laboratory"/>
            <person name="Czajka J.J."/>
            <person name="Han Y."/>
            <person name="Kim J."/>
            <person name="Mondo S.J."/>
            <person name="Hofstad B.A."/>
            <person name="Robles A."/>
            <person name="Haridas S."/>
            <person name="Riley R."/>
            <person name="LaButti K."/>
            <person name="Pangilinan J."/>
            <person name="Andreopoulos W."/>
            <person name="Lipzen A."/>
            <person name="Yan J."/>
            <person name="Wang M."/>
            <person name="Ng V."/>
            <person name="Grigoriev I.V."/>
            <person name="Spatafora J.W."/>
            <person name="Magnuson J.K."/>
            <person name="Baker S.E."/>
            <person name="Pomraning K.R."/>
        </authorList>
    </citation>
    <scope>NUCLEOTIDE SEQUENCE [LARGE SCALE GENOMIC DNA]</scope>
    <source>
        <strain evidence="1 2">Phaff 52-87</strain>
    </source>
</reference>
<comment type="caution">
    <text evidence="1">The sequence shown here is derived from an EMBL/GenBank/DDBJ whole genome shotgun (WGS) entry which is preliminary data.</text>
</comment>
<dbReference type="GeneID" id="90040880"/>
<dbReference type="InterPro" id="IPR052058">
    <property type="entry name" value="Alcohol_O-acetyltransferase"/>
</dbReference>
<name>A0ABR1F078_9ASCO</name>
<dbReference type="Proteomes" id="UP001498771">
    <property type="component" value="Unassembled WGS sequence"/>
</dbReference>